<gene>
    <name evidence="3" type="ORF">BamMEX5DRAFT_3235</name>
</gene>
<dbReference type="Proteomes" id="UP000004814">
    <property type="component" value="Unassembled WGS sequence"/>
</dbReference>
<comment type="caution">
    <text evidence="3">The sequence shown here is derived from an EMBL/GenBank/DDBJ whole genome shotgun (WGS) entry which is preliminary data.</text>
</comment>
<proteinExistence type="predicted"/>
<dbReference type="GO" id="GO:0006310">
    <property type="term" value="P:DNA recombination"/>
    <property type="evidence" value="ECO:0007669"/>
    <property type="project" value="UniProtKB-KW"/>
</dbReference>
<dbReference type="PROSITE" id="PS51898">
    <property type="entry name" value="TYR_RECOMBINASE"/>
    <property type="match status" value="1"/>
</dbReference>
<organism evidence="3 4">
    <name type="scientific">Burkholderia ambifaria MEX-5</name>
    <dbReference type="NCBI Taxonomy" id="396597"/>
    <lineage>
        <taxon>Bacteria</taxon>
        <taxon>Pseudomonadati</taxon>
        <taxon>Pseudomonadota</taxon>
        <taxon>Betaproteobacteria</taxon>
        <taxon>Burkholderiales</taxon>
        <taxon>Burkholderiaceae</taxon>
        <taxon>Burkholderia</taxon>
        <taxon>Burkholderia cepacia complex</taxon>
    </lineage>
</organism>
<dbReference type="GO" id="GO:0015074">
    <property type="term" value="P:DNA integration"/>
    <property type="evidence" value="ECO:0007669"/>
    <property type="project" value="InterPro"/>
</dbReference>
<evidence type="ECO:0000313" key="4">
    <source>
        <dbReference type="Proteomes" id="UP000004814"/>
    </source>
</evidence>
<dbReference type="PATRIC" id="fig|396597.7.peg.4760"/>
<evidence type="ECO:0000259" key="2">
    <source>
        <dbReference type="PROSITE" id="PS51898"/>
    </source>
</evidence>
<dbReference type="Gene3D" id="1.10.443.10">
    <property type="entry name" value="Intergrase catalytic core"/>
    <property type="match status" value="1"/>
</dbReference>
<name>B1T619_9BURK</name>
<dbReference type="InterPro" id="IPR002104">
    <property type="entry name" value="Integrase_catalytic"/>
</dbReference>
<dbReference type="InterPro" id="IPR013762">
    <property type="entry name" value="Integrase-like_cat_sf"/>
</dbReference>
<dbReference type="GO" id="GO:0003677">
    <property type="term" value="F:DNA binding"/>
    <property type="evidence" value="ECO:0007669"/>
    <property type="project" value="InterPro"/>
</dbReference>
<evidence type="ECO:0000313" key="3">
    <source>
        <dbReference type="EMBL" id="EDT40984.1"/>
    </source>
</evidence>
<evidence type="ECO:0000256" key="1">
    <source>
        <dbReference type="ARBA" id="ARBA00023172"/>
    </source>
</evidence>
<dbReference type="SUPFAM" id="SSF56349">
    <property type="entry name" value="DNA breaking-rejoining enzymes"/>
    <property type="match status" value="1"/>
</dbReference>
<dbReference type="AlphaFoldDB" id="B1T619"/>
<sequence length="76" mass="8618">MCVLDAMPDTAAATRMRFVLSFAYSTGLRRVELCGAFTDDVQEHYAGPELGTIRLLRVVGKRAKERFVPLIRWRST</sequence>
<reference evidence="3 4" key="1">
    <citation type="submission" date="2008-03" db="EMBL/GenBank/DDBJ databases">
        <title>Sequencing of the draft genome and assembly of Burkholderia ambifaria MEX-5.</title>
        <authorList>
            <consortium name="US DOE Joint Genome Institute (JGI-PGF)"/>
            <person name="Copeland A."/>
            <person name="Lucas S."/>
            <person name="Lapidus A."/>
            <person name="Glavina del Rio T."/>
            <person name="Dalin E."/>
            <person name="Tice H."/>
            <person name="Bruce D."/>
            <person name="Goodwin L."/>
            <person name="Pitluck S."/>
            <person name="Larimer F."/>
            <person name="Land M.L."/>
            <person name="Hauser L."/>
            <person name="Tiedje J."/>
            <person name="Richardson P."/>
        </authorList>
    </citation>
    <scope>NUCLEOTIDE SEQUENCE [LARGE SCALE GENOMIC DNA]</scope>
    <source>
        <strain evidence="3 4">MEX-5</strain>
    </source>
</reference>
<accession>B1T619</accession>
<keyword evidence="1" id="KW-0233">DNA recombination</keyword>
<dbReference type="EMBL" id="ABLK01000097">
    <property type="protein sequence ID" value="EDT40984.1"/>
    <property type="molecule type" value="Genomic_DNA"/>
</dbReference>
<protein>
    <submittedName>
        <fullName evidence="3">Phage integrase family protein</fullName>
    </submittedName>
</protein>
<dbReference type="InterPro" id="IPR011010">
    <property type="entry name" value="DNA_brk_join_enz"/>
</dbReference>
<feature type="domain" description="Tyr recombinase" evidence="2">
    <location>
        <begin position="1"/>
        <end position="76"/>
    </location>
</feature>